<evidence type="ECO:0000256" key="3">
    <source>
        <dbReference type="ARBA" id="ARBA00022898"/>
    </source>
</evidence>
<comment type="cofactor">
    <cofactor evidence="1">
        <name>pyridoxal 5'-phosphate</name>
        <dbReference type="ChEBI" id="CHEBI:597326"/>
    </cofactor>
</comment>
<evidence type="ECO:0000256" key="1">
    <source>
        <dbReference type="ARBA" id="ARBA00001933"/>
    </source>
</evidence>
<evidence type="ECO:0000256" key="2">
    <source>
        <dbReference type="ARBA" id="ARBA00010869"/>
    </source>
</evidence>
<dbReference type="GO" id="GO:0030378">
    <property type="term" value="F:serine racemase activity"/>
    <property type="evidence" value="ECO:0007669"/>
    <property type="project" value="TreeGrafter"/>
</dbReference>
<evidence type="ECO:0000256" key="4">
    <source>
        <dbReference type="ARBA" id="ARBA00023239"/>
    </source>
</evidence>
<dbReference type="Proteomes" id="UP000295724">
    <property type="component" value="Unassembled WGS sequence"/>
</dbReference>
<feature type="domain" description="Tryptophan synthase beta chain-like PALP" evidence="5">
    <location>
        <begin position="15"/>
        <end position="305"/>
    </location>
</feature>
<dbReference type="SUPFAM" id="SSF53686">
    <property type="entry name" value="Tryptophan synthase beta subunit-like PLP-dependent enzymes"/>
    <property type="match status" value="1"/>
</dbReference>
<dbReference type="GO" id="GO:0000287">
    <property type="term" value="F:magnesium ion binding"/>
    <property type="evidence" value="ECO:0007669"/>
    <property type="project" value="TreeGrafter"/>
</dbReference>
<reference evidence="6 7" key="1">
    <citation type="submission" date="2019-03" db="EMBL/GenBank/DDBJ databases">
        <title>Genomic Encyclopedia of Type Strains, Phase IV (KMG-IV): sequencing the most valuable type-strain genomes for metagenomic binning, comparative biology and taxonomic classification.</title>
        <authorList>
            <person name="Goeker M."/>
        </authorList>
    </citation>
    <scope>NUCLEOTIDE SEQUENCE [LARGE SCALE GENOMIC DNA]</scope>
    <source>
        <strain evidence="6 7">DSM 25488</strain>
    </source>
</reference>
<dbReference type="NCBIfam" id="NF005147">
    <property type="entry name" value="PRK06608.1"/>
    <property type="match status" value="1"/>
</dbReference>
<accession>A0A4R6XW31</accession>
<dbReference type="RefSeq" id="WP_099019265.1">
    <property type="nucleotide sequence ID" value="NZ_NIHB01000002.1"/>
</dbReference>
<dbReference type="OrthoDB" id="9811476at2"/>
<evidence type="ECO:0000259" key="5">
    <source>
        <dbReference type="Pfam" id="PF00291"/>
    </source>
</evidence>
<comment type="similarity">
    <text evidence="2">Belongs to the serine/threonine dehydratase family.</text>
</comment>
<proteinExistence type="inferred from homology"/>
<dbReference type="Pfam" id="PF00291">
    <property type="entry name" value="PALP"/>
    <property type="match status" value="1"/>
</dbReference>
<dbReference type="Gene3D" id="3.40.50.1100">
    <property type="match status" value="2"/>
</dbReference>
<dbReference type="PANTHER" id="PTHR43050:SF1">
    <property type="entry name" value="SERINE RACEMASE"/>
    <property type="match status" value="1"/>
</dbReference>
<dbReference type="FunFam" id="3.40.50.1100:FF:000005">
    <property type="entry name" value="Threonine dehydratase catabolic"/>
    <property type="match status" value="1"/>
</dbReference>
<dbReference type="GO" id="GO:0005524">
    <property type="term" value="F:ATP binding"/>
    <property type="evidence" value="ECO:0007669"/>
    <property type="project" value="TreeGrafter"/>
</dbReference>
<comment type="caution">
    <text evidence="6">The sequence shown here is derived from an EMBL/GenBank/DDBJ whole genome shotgun (WGS) entry which is preliminary data.</text>
</comment>
<keyword evidence="7" id="KW-1185">Reference proteome</keyword>
<dbReference type="AlphaFoldDB" id="A0A4R6XW31"/>
<evidence type="ECO:0000313" key="6">
    <source>
        <dbReference type="EMBL" id="TDR22640.1"/>
    </source>
</evidence>
<dbReference type="InterPro" id="IPR036052">
    <property type="entry name" value="TrpB-like_PALP_sf"/>
</dbReference>
<sequence>MIKFQDIKQAQHRIKPYINDTPVLSSTLLNQWLGHEIYFKAECLQKIGAFKARGGCNAIQVLREQHNDIKRVVAQSSGNHAQAVAWAAAQFALPATIFMPVFASKVKTQATRSYGAEVKQYKTRMAVDQAVEAAAAEAGVYWIPPYNDYSVIAGQGTVALEALQQVNQSINAVFAPCGGGGLISGSLVATRELQPKAQVIAAEPMAGDDAFQSYQTGQIQHLDDAPKTLADGAMTLSIGEKTFEHIKHLDDFYTVAETPMAYWTQWLQHLLKLHVEPTSAMTMDAVCQWLRKQTSKQKVLVIISGGNIDVEMMQKIWQVDYLCNTPALSVNG</sequence>
<keyword evidence="4" id="KW-0456">Lyase</keyword>
<keyword evidence="3" id="KW-0663">Pyridoxal phosphate</keyword>
<protein>
    <submittedName>
        <fullName evidence="6">Threonine dehydratase</fullName>
    </submittedName>
</protein>
<dbReference type="PANTHER" id="PTHR43050">
    <property type="entry name" value="SERINE / THREONINE RACEMASE FAMILY MEMBER"/>
    <property type="match status" value="1"/>
</dbReference>
<organism evidence="6 7">
    <name type="scientific">Marinicella litoralis</name>
    <dbReference type="NCBI Taxonomy" id="644220"/>
    <lineage>
        <taxon>Bacteria</taxon>
        <taxon>Pseudomonadati</taxon>
        <taxon>Pseudomonadota</taxon>
        <taxon>Gammaproteobacteria</taxon>
        <taxon>Lysobacterales</taxon>
        <taxon>Marinicellaceae</taxon>
        <taxon>Marinicella</taxon>
    </lineage>
</organism>
<dbReference type="GO" id="GO:0008721">
    <property type="term" value="F:D-serine ammonia-lyase activity"/>
    <property type="evidence" value="ECO:0007669"/>
    <property type="project" value="TreeGrafter"/>
</dbReference>
<name>A0A4R6XW31_9GAMM</name>
<dbReference type="EMBL" id="SNZB01000002">
    <property type="protein sequence ID" value="TDR22640.1"/>
    <property type="molecule type" value="Genomic_DNA"/>
</dbReference>
<dbReference type="InterPro" id="IPR001926">
    <property type="entry name" value="TrpB-like_PALP"/>
</dbReference>
<dbReference type="GO" id="GO:0018114">
    <property type="term" value="F:threonine racemase activity"/>
    <property type="evidence" value="ECO:0007669"/>
    <property type="project" value="TreeGrafter"/>
</dbReference>
<dbReference type="GO" id="GO:0003941">
    <property type="term" value="F:L-serine ammonia-lyase activity"/>
    <property type="evidence" value="ECO:0007669"/>
    <property type="project" value="TreeGrafter"/>
</dbReference>
<dbReference type="GO" id="GO:0030170">
    <property type="term" value="F:pyridoxal phosphate binding"/>
    <property type="evidence" value="ECO:0007669"/>
    <property type="project" value="TreeGrafter"/>
</dbReference>
<evidence type="ECO:0000313" key="7">
    <source>
        <dbReference type="Proteomes" id="UP000295724"/>
    </source>
</evidence>
<gene>
    <name evidence="6" type="ORF">C8D91_1132</name>
</gene>